<dbReference type="RefSeq" id="WP_093730264.1">
    <property type="nucleotide sequence ID" value="NZ_FMYW01000007.1"/>
</dbReference>
<accession>A0A1G6LGU8</accession>
<protein>
    <submittedName>
        <fullName evidence="1">Uncharacterized protein</fullName>
    </submittedName>
</protein>
<sequence>MKKNPKALLLTSRNIDYDDCEYEVSGISYYYIIPAGKLKEQQIEFKNEVADDELLLIIFFKDGSYKVFSLVRYNMSFLY</sequence>
<name>A0A1G6LGU8_9FIRM</name>
<evidence type="ECO:0000313" key="2">
    <source>
        <dbReference type="Proteomes" id="UP000198943"/>
    </source>
</evidence>
<evidence type="ECO:0000313" key="1">
    <source>
        <dbReference type="EMBL" id="SDC42508.1"/>
    </source>
</evidence>
<proteinExistence type="predicted"/>
<dbReference type="Proteomes" id="UP000198943">
    <property type="component" value="Unassembled WGS sequence"/>
</dbReference>
<gene>
    <name evidence="1" type="ORF">SAMN04487864_10772</name>
</gene>
<organism evidence="1 2">
    <name type="scientific">Succiniclasticum ruminis</name>
    <dbReference type="NCBI Taxonomy" id="40841"/>
    <lineage>
        <taxon>Bacteria</taxon>
        <taxon>Bacillati</taxon>
        <taxon>Bacillota</taxon>
        <taxon>Negativicutes</taxon>
        <taxon>Acidaminococcales</taxon>
        <taxon>Acidaminococcaceae</taxon>
        <taxon>Succiniclasticum</taxon>
    </lineage>
</organism>
<dbReference type="EMBL" id="FMYW01000007">
    <property type="protein sequence ID" value="SDC42508.1"/>
    <property type="molecule type" value="Genomic_DNA"/>
</dbReference>
<reference evidence="2" key="1">
    <citation type="submission" date="2016-10" db="EMBL/GenBank/DDBJ databases">
        <authorList>
            <person name="Varghese N."/>
            <person name="Submissions S."/>
        </authorList>
    </citation>
    <scope>NUCLEOTIDE SEQUENCE [LARGE SCALE GENOMIC DNA]</scope>
    <source>
        <strain evidence="2">DSM 11005</strain>
    </source>
</reference>
<keyword evidence="2" id="KW-1185">Reference proteome</keyword>
<dbReference type="AlphaFoldDB" id="A0A1G6LGU8"/>